<dbReference type="AlphaFoldDB" id="A0A0E9WXF3"/>
<dbReference type="EMBL" id="GBXM01014419">
    <property type="protein sequence ID" value="JAH94158.1"/>
    <property type="molecule type" value="Transcribed_RNA"/>
</dbReference>
<reference evidence="1" key="1">
    <citation type="submission" date="2014-11" db="EMBL/GenBank/DDBJ databases">
        <authorList>
            <person name="Amaro Gonzalez C."/>
        </authorList>
    </citation>
    <scope>NUCLEOTIDE SEQUENCE</scope>
</reference>
<evidence type="ECO:0000313" key="1">
    <source>
        <dbReference type="EMBL" id="JAH94158.1"/>
    </source>
</evidence>
<proteinExistence type="predicted"/>
<reference evidence="1" key="2">
    <citation type="journal article" date="2015" name="Fish Shellfish Immunol.">
        <title>Early steps in the European eel (Anguilla anguilla)-Vibrio vulnificus interaction in the gills: Role of the RtxA13 toxin.</title>
        <authorList>
            <person name="Callol A."/>
            <person name="Pajuelo D."/>
            <person name="Ebbesson L."/>
            <person name="Teles M."/>
            <person name="MacKenzie S."/>
            <person name="Amaro C."/>
        </authorList>
    </citation>
    <scope>NUCLEOTIDE SEQUENCE</scope>
</reference>
<sequence>MVHLLFMRMGVSVCVQRIDLCLTEPFNINDVLRIDLKHEGNQPTLLSSGCQLSS</sequence>
<name>A0A0E9WXF3_ANGAN</name>
<protein>
    <submittedName>
        <fullName evidence="1">Uncharacterized protein</fullName>
    </submittedName>
</protein>
<accession>A0A0E9WXF3</accession>
<organism evidence="1">
    <name type="scientific">Anguilla anguilla</name>
    <name type="common">European freshwater eel</name>
    <name type="synonym">Muraena anguilla</name>
    <dbReference type="NCBI Taxonomy" id="7936"/>
    <lineage>
        <taxon>Eukaryota</taxon>
        <taxon>Metazoa</taxon>
        <taxon>Chordata</taxon>
        <taxon>Craniata</taxon>
        <taxon>Vertebrata</taxon>
        <taxon>Euteleostomi</taxon>
        <taxon>Actinopterygii</taxon>
        <taxon>Neopterygii</taxon>
        <taxon>Teleostei</taxon>
        <taxon>Anguilliformes</taxon>
        <taxon>Anguillidae</taxon>
        <taxon>Anguilla</taxon>
    </lineage>
</organism>